<reference evidence="2" key="2">
    <citation type="submission" date="2023-11" db="UniProtKB">
        <authorList>
            <consortium name="WormBaseParasite"/>
        </authorList>
    </citation>
    <scope>IDENTIFICATION</scope>
</reference>
<organism evidence="1 2">
    <name type="scientific">Trichobilharzia regenti</name>
    <name type="common">Nasal bird schistosome</name>
    <dbReference type="NCBI Taxonomy" id="157069"/>
    <lineage>
        <taxon>Eukaryota</taxon>
        <taxon>Metazoa</taxon>
        <taxon>Spiralia</taxon>
        <taxon>Lophotrochozoa</taxon>
        <taxon>Platyhelminthes</taxon>
        <taxon>Trematoda</taxon>
        <taxon>Digenea</taxon>
        <taxon>Strigeidida</taxon>
        <taxon>Schistosomatoidea</taxon>
        <taxon>Schistosomatidae</taxon>
        <taxon>Trichobilharzia</taxon>
    </lineage>
</organism>
<dbReference type="AlphaFoldDB" id="A0AA85KB69"/>
<evidence type="ECO:0000313" key="1">
    <source>
        <dbReference type="Proteomes" id="UP000050795"/>
    </source>
</evidence>
<accession>A0AA85KB69</accession>
<evidence type="ECO:0000313" key="2">
    <source>
        <dbReference type="WBParaSite" id="TREG1_76430.1"/>
    </source>
</evidence>
<dbReference type="Proteomes" id="UP000050795">
    <property type="component" value="Unassembled WGS sequence"/>
</dbReference>
<sequence length="258" mass="30621">MSTSHISEMQDKYFVERINQIYSKEIDINQFIKHTYNLLNDLIYHYKIHNFSLHSVNVLGKFISYILRNYRGLDDLNKKCIETLKQLFSNGLFSIKLKNRLMYRLELNIASNLLYKQSRIDQSTWECICIYVIHCKNIFPPIRILIFFGIYTISNPAEHTRCLHKLNYLIQTMPMYGVDFFEIVMTIKLLMDKSNSLHSKIKLFCLKIMKLIKLNMNKLDYENALRCIKPGMFYALDIDNTTDGHNTIPTIDILYMSR</sequence>
<name>A0AA85KB69_TRIRE</name>
<protein>
    <submittedName>
        <fullName evidence="2">Uncharacterized protein</fullName>
    </submittedName>
</protein>
<proteinExistence type="predicted"/>
<keyword evidence="1" id="KW-1185">Reference proteome</keyword>
<dbReference type="WBParaSite" id="TREG1_76430.1">
    <property type="protein sequence ID" value="TREG1_76430.1"/>
    <property type="gene ID" value="TREG1_76430"/>
</dbReference>
<reference evidence="1" key="1">
    <citation type="submission" date="2022-06" db="EMBL/GenBank/DDBJ databases">
        <authorList>
            <person name="Berger JAMES D."/>
            <person name="Berger JAMES D."/>
        </authorList>
    </citation>
    <scope>NUCLEOTIDE SEQUENCE [LARGE SCALE GENOMIC DNA]</scope>
</reference>